<sequence>MPSKKDVLLLSVDDAAVTIGAQFREVALGLLITALNPAASSYAWYFLAGSIPGLFLAHIYAWTSTRYGPRQVMIASYGLRLLLVLGLWRVANFWMALVMLAGMATGRGFYSASQAQYVAVQGDFAGTRKVVMRLRQSESAMRLAGPLVAGLVLAEIGYRSGFLLSAAVYVVAMVAIANLSPIASTAAKTLYERLPWRPDGAALAMMGLSFLTWQANTLAMAYTFHVLHRHAFGYGLTLCVWGGSGLAASLLLSYVHTRPMRWIAPMFVILGVSWLILSYGVSFPVFVVLGGVEGLAGWMVQDLAVSFILAQAPKGHSGQARARLNFYDELGSIAGTTSLLLVPANWLVLPMYAILGILGIVMAIAWAIVDKLHQSRHPFQGS</sequence>
<dbReference type="SUPFAM" id="SSF103473">
    <property type="entry name" value="MFS general substrate transporter"/>
    <property type="match status" value="1"/>
</dbReference>
<feature type="transmembrane region" description="Helical" evidence="7">
    <location>
        <begin position="349"/>
        <end position="369"/>
    </location>
</feature>
<gene>
    <name evidence="8" type="ORF">C7B43_19935</name>
</gene>
<evidence type="ECO:0008006" key="10">
    <source>
        <dbReference type="Google" id="ProtNLM"/>
    </source>
</evidence>
<proteinExistence type="predicted"/>
<dbReference type="PANTHER" id="PTHR43266:SF2">
    <property type="entry name" value="MAJOR FACILITATOR SUPERFAMILY (MFS) PROFILE DOMAIN-CONTAINING PROTEIN"/>
    <property type="match status" value="1"/>
</dbReference>
<evidence type="ECO:0000256" key="6">
    <source>
        <dbReference type="ARBA" id="ARBA00023136"/>
    </source>
</evidence>
<dbReference type="InterPro" id="IPR036259">
    <property type="entry name" value="MFS_trans_sf"/>
</dbReference>
<evidence type="ECO:0000313" key="8">
    <source>
        <dbReference type="EMBL" id="PSR23583.1"/>
    </source>
</evidence>
<reference evidence="8 9" key="1">
    <citation type="journal article" date="2014" name="BMC Genomics">
        <title>Comparison of environmental and isolate Sulfobacillus genomes reveals diverse carbon, sulfur, nitrogen, and hydrogen metabolisms.</title>
        <authorList>
            <person name="Justice N.B."/>
            <person name="Norman A."/>
            <person name="Brown C.T."/>
            <person name="Singh A."/>
            <person name="Thomas B.C."/>
            <person name="Banfield J.F."/>
        </authorList>
    </citation>
    <scope>NUCLEOTIDE SEQUENCE [LARGE SCALE GENOMIC DNA]</scope>
    <source>
        <strain evidence="8">AMDSBA1</strain>
    </source>
</reference>
<dbReference type="GO" id="GO:0022857">
    <property type="term" value="F:transmembrane transporter activity"/>
    <property type="evidence" value="ECO:0007669"/>
    <property type="project" value="InterPro"/>
</dbReference>
<keyword evidence="3" id="KW-1003">Cell membrane</keyword>
<accession>A0A2T2WMZ4</accession>
<evidence type="ECO:0000256" key="3">
    <source>
        <dbReference type="ARBA" id="ARBA00022475"/>
    </source>
</evidence>
<evidence type="ECO:0000256" key="4">
    <source>
        <dbReference type="ARBA" id="ARBA00022692"/>
    </source>
</evidence>
<feature type="transmembrane region" description="Helical" evidence="7">
    <location>
        <begin position="267"/>
        <end position="289"/>
    </location>
</feature>
<dbReference type="PANTHER" id="PTHR43266">
    <property type="entry name" value="MACROLIDE-EFFLUX PROTEIN"/>
    <property type="match status" value="1"/>
</dbReference>
<feature type="transmembrane region" description="Helical" evidence="7">
    <location>
        <begin position="81"/>
        <end position="104"/>
    </location>
</feature>
<dbReference type="GO" id="GO:0005886">
    <property type="term" value="C:plasma membrane"/>
    <property type="evidence" value="ECO:0007669"/>
    <property type="project" value="UniProtKB-SubCell"/>
</dbReference>
<evidence type="ECO:0000256" key="7">
    <source>
        <dbReference type="SAM" id="Phobius"/>
    </source>
</evidence>
<dbReference type="AlphaFoldDB" id="A0A2T2WMZ4"/>
<keyword evidence="5 7" id="KW-1133">Transmembrane helix</keyword>
<feature type="transmembrane region" description="Helical" evidence="7">
    <location>
        <begin position="156"/>
        <end position="179"/>
    </location>
</feature>
<feature type="transmembrane region" description="Helical" evidence="7">
    <location>
        <begin position="42"/>
        <end position="61"/>
    </location>
</feature>
<keyword evidence="2" id="KW-0813">Transport</keyword>
<dbReference type="Proteomes" id="UP000242699">
    <property type="component" value="Unassembled WGS sequence"/>
</dbReference>
<organism evidence="8 9">
    <name type="scientific">Sulfobacillus benefaciens</name>
    <dbReference type="NCBI Taxonomy" id="453960"/>
    <lineage>
        <taxon>Bacteria</taxon>
        <taxon>Bacillati</taxon>
        <taxon>Bacillota</taxon>
        <taxon>Clostridia</taxon>
        <taxon>Eubacteriales</taxon>
        <taxon>Clostridiales Family XVII. Incertae Sedis</taxon>
        <taxon>Sulfobacillus</taxon>
    </lineage>
</organism>
<keyword evidence="4 7" id="KW-0812">Transmembrane</keyword>
<keyword evidence="6 7" id="KW-0472">Membrane</keyword>
<dbReference type="Pfam" id="PF07690">
    <property type="entry name" value="MFS_1"/>
    <property type="match status" value="1"/>
</dbReference>
<evidence type="ECO:0000313" key="9">
    <source>
        <dbReference type="Proteomes" id="UP000242699"/>
    </source>
</evidence>
<feature type="transmembrane region" description="Helical" evidence="7">
    <location>
        <begin position="200"/>
        <end position="225"/>
    </location>
</feature>
<dbReference type="InterPro" id="IPR011701">
    <property type="entry name" value="MFS"/>
</dbReference>
<protein>
    <recommendedName>
        <fullName evidence="10">MFS transporter</fullName>
    </recommendedName>
</protein>
<dbReference type="Gene3D" id="1.20.1250.20">
    <property type="entry name" value="MFS general substrate transporter like domains"/>
    <property type="match status" value="1"/>
</dbReference>
<feature type="transmembrane region" description="Helical" evidence="7">
    <location>
        <begin position="231"/>
        <end position="255"/>
    </location>
</feature>
<comment type="caution">
    <text evidence="8">The sequence shown here is derived from an EMBL/GenBank/DDBJ whole genome shotgun (WGS) entry which is preliminary data.</text>
</comment>
<evidence type="ECO:0000256" key="1">
    <source>
        <dbReference type="ARBA" id="ARBA00004651"/>
    </source>
</evidence>
<dbReference type="EMBL" id="PXYT01000091">
    <property type="protein sequence ID" value="PSR23583.1"/>
    <property type="molecule type" value="Genomic_DNA"/>
</dbReference>
<evidence type="ECO:0000256" key="2">
    <source>
        <dbReference type="ARBA" id="ARBA00022448"/>
    </source>
</evidence>
<comment type="subcellular location">
    <subcellularLocation>
        <location evidence="1">Cell membrane</location>
        <topology evidence="1">Multi-pass membrane protein</topology>
    </subcellularLocation>
</comment>
<evidence type="ECO:0000256" key="5">
    <source>
        <dbReference type="ARBA" id="ARBA00022989"/>
    </source>
</evidence>
<name>A0A2T2WMZ4_9FIRM</name>